<reference evidence="2" key="1">
    <citation type="submission" date="2014-12" db="EMBL/GenBank/DDBJ databases">
        <authorList>
            <person name="Hall J."/>
        </authorList>
    </citation>
    <scope>NUCLEOTIDE SEQUENCE [LARGE SCALE GENOMIC DNA]</scope>
    <source>
        <strain evidence="2">SBW25</strain>
        <plasmid evidence="2">pQBR55</plasmid>
    </source>
</reference>
<name>A0A0G4E5E7_PSEFS</name>
<keyword evidence="1" id="KW-0472">Membrane</keyword>
<gene>
    <name evidence="2" type="ORF">PQBR55_0062</name>
</gene>
<proteinExistence type="predicted"/>
<protein>
    <submittedName>
        <fullName evidence="2">Uncharacterized protein</fullName>
    </submittedName>
</protein>
<evidence type="ECO:0000313" key="2">
    <source>
        <dbReference type="EMBL" id="CEK42441.1"/>
    </source>
</evidence>
<keyword evidence="1" id="KW-1133">Transmembrane helix</keyword>
<sequence>MNKLELTLMGWAPLVDVIASASVAIAAVKVWILLAGVLAQGAAAAYIGWPLYESKRTDLGKHN</sequence>
<keyword evidence="2" id="KW-0614">Plasmid</keyword>
<evidence type="ECO:0000256" key="1">
    <source>
        <dbReference type="SAM" id="Phobius"/>
    </source>
</evidence>
<geneLocation type="plasmid" evidence="2">
    <name>pQBR55</name>
</geneLocation>
<accession>A0A0G4E5E7</accession>
<organism evidence="2">
    <name type="scientific">Pseudomonas fluorescens (strain SBW25)</name>
    <dbReference type="NCBI Taxonomy" id="216595"/>
    <lineage>
        <taxon>Bacteria</taxon>
        <taxon>Pseudomonadati</taxon>
        <taxon>Pseudomonadota</taxon>
        <taxon>Gammaproteobacteria</taxon>
        <taxon>Pseudomonadales</taxon>
        <taxon>Pseudomonadaceae</taxon>
        <taxon>Pseudomonas</taxon>
    </lineage>
</organism>
<dbReference type="EMBL" id="LN713927">
    <property type="protein sequence ID" value="CEK42441.1"/>
    <property type="molecule type" value="Genomic_DNA"/>
</dbReference>
<keyword evidence="1" id="KW-0812">Transmembrane</keyword>
<dbReference type="AlphaFoldDB" id="A0A0G4E5E7"/>
<reference evidence="2" key="2">
    <citation type="submission" date="2015-06" db="EMBL/GenBank/DDBJ databases">
        <title>Environmentally co-occuring mercury resistance plasmids are genetically and phenotypically diverse and confer variable context-dependent fitness effects.</title>
        <authorList>
            <person name="Hall J.P.J."/>
            <person name="Harrison E."/>
            <person name="Lilley A.K."/>
            <person name="Paterson S."/>
            <person name="Spiers A.J."/>
            <person name="Brockhurst M.A."/>
        </authorList>
    </citation>
    <scope>NUCLEOTIDE SEQUENCE [LARGE SCALE GENOMIC DNA]</scope>
    <source>
        <strain evidence="2">SBW25</strain>
        <plasmid evidence="2">pQBR55</plasmid>
    </source>
</reference>
<dbReference type="RefSeq" id="WP_176456045.1">
    <property type="nucleotide sequence ID" value="NZ_LN713927.1"/>
</dbReference>
<feature type="transmembrane region" description="Helical" evidence="1">
    <location>
        <begin position="31"/>
        <end position="52"/>
    </location>
</feature>